<evidence type="ECO:0000313" key="1">
    <source>
        <dbReference type="EMBL" id="GAH56745.1"/>
    </source>
</evidence>
<dbReference type="EMBL" id="BARU01018459">
    <property type="protein sequence ID" value="GAH56745.1"/>
    <property type="molecule type" value="Genomic_DNA"/>
</dbReference>
<name>X1HI50_9ZZZZ</name>
<protein>
    <submittedName>
        <fullName evidence="1">Uncharacterized protein</fullName>
    </submittedName>
</protein>
<proteinExistence type="predicted"/>
<accession>X1HI50</accession>
<comment type="caution">
    <text evidence="1">The sequence shown here is derived from an EMBL/GenBank/DDBJ whole genome shotgun (WGS) entry which is preliminary data.</text>
</comment>
<organism evidence="1">
    <name type="scientific">marine sediment metagenome</name>
    <dbReference type="NCBI Taxonomy" id="412755"/>
    <lineage>
        <taxon>unclassified sequences</taxon>
        <taxon>metagenomes</taxon>
        <taxon>ecological metagenomes</taxon>
    </lineage>
</organism>
<dbReference type="AlphaFoldDB" id="X1HI50"/>
<feature type="non-terminal residue" evidence="1">
    <location>
        <position position="1"/>
    </location>
</feature>
<reference evidence="1" key="1">
    <citation type="journal article" date="2014" name="Front. Microbiol.">
        <title>High frequency of phylogenetically diverse reductive dehalogenase-homologous genes in deep subseafloor sedimentary metagenomes.</title>
        <authorList>
            <person name="Kawai M."/>
            <person name="Futagami T."/>
            <person name="Toyoda A."/>
            <person name="Takaki Y."/>
            <person name="Nishi S."/>
            <person name="Hori S."/>
            <person name="Arai W."/>
            <person name="Tsubouchi T."/>
            <person name="Morono Y."/>
            <person name="Uchiyama I."/>
            <person name="Ito T."/>
            <person name="Fujiyama A."/>
            <person name="Inagaki F."/>
            <person name="Takami H."/>
        </authorList>
    </citation>
    <scope>NUCLEOTIDE SEQUENCE</scope>
    <source>
        <strain evidence="1">Expedition CK06-06</strain>
    </source>
</reference>
<sequence>RLQKEDAYELLRNSDQHNCLSLDNDKKRKIFETDKILGGNVAIKLSALKGLPPFFSTVYNVNGDYVLSRGEDTLLGIKLKKSEKKCIDIDTKIFHNTFGNYPEIPDIKKDKSIKDRFYYTCLGWIGRNPFLNWLKGEDIEKVKNRQKKNIIIGSKALASYLNDERFLILPEALEISYHNLERVISEYKNTMRAWNDFIKKLEKREG</sequence>
<gene>
    <name evidence="1" type="ORF">S03H2_30513</name>
</gene>